<feature type="region of interest" description="Disordered" evidence="3">
    <location>
        <begin position="707"/>
        <end position="745"/>
    </location>
</feature>
<dbReference type="SUPFAM" id="SSF54211">
    <property type="entry name" value="Ribosomal protein S5 domain 2-like"/>
    <property type="match status" value="1"/>
</dbReference>
<feature type="compositionally biased region" description="Basic residues" evidence="3">
    <location>
        <begin position="633"/>
        <end position="642"/>
    </location>
</feature>
<dbReference type="GO" id="GO:0030983">
    <property type="term" value="F:mismatched DNA binding"/>
    <property type="evidence" value="ECO:0007669"/>
    <property type="project" value="InterPro"/>
</dbReference>
<feature type="region of interest" description="Disordered" evidence="3">
    <location>
        <begin position="476"/>
        <end position="643"/>
    </location>
</feature>
<dbReference type="PANTHER" id="PTHR10073">
    <property type="entry name" value="DNA MISMATCH REPAIR PROTEIN MLH, PMS, MUTL"/>
    <property type="match status" value="1"/>
</dbReference>
<feature type="compositionally biased region" description="Low complexity" evidence="3">
    <location>
        <begin position="484"/>
        <end position="497"/>
    </location>
</feature>
<dbReference type="InterPro" id="IPR013507">
    <property type="entry name" value="DNA_mismatch_S5_2-like"/>
</dbReference>
<dbReference type="PANTHER" id="PTHR10073:SF41">
    <property type="entry name" value="MISMATCH REPAIR PROTEIN, PUTATIVE (AFU_ORTHOLOGUE AFUA_8G05820)-RELATED"/>
    <property type="match status" value="1"/>
</dbReference>
<dbReference type="CDD" id="cd16926">
    <property type="entry name" value="HATPase_MutL-MLH-PMS-like"/>
    <property type="match status" value="1"/>
</dbReference>
<gene>
    <name evidence="5" type="ORF">K460DRAFT_349578</name>
</gene>
<dbReference type="InterPro" id="IPR014762">
    <property type="entry name" value="DNA_mismatch_repair_CS"/>
</dbReference>
<dbReference type="CDD" id="cd03485">
    <property type="entry name" value="MutL_Trans_hPMS_1_like"/>
    <property type="match status" value="1"/>
</dbReference>
<keyword evidence="6" id="KW-1185">Reference proteome</keyword>
<evidence type="ECO:0000256" key="1">
    <source>
        <dbReference type="ARBA" id="ARBA00006082"/>
    </source>
</evidence>
<dbReference type="InterPro" id="IPR020568">
    <property type="entry name" value="Ribosomal_Su5_D2-typ_SF"/>
</dbReference>
<feature type="compositionally biased region" description="Polar residues" evidence="3">
    <location>
        <begin position="558"/>
        <end position="575"/>
    </location>
</feature>
<dbReference type="Pfam" id="PF01119">
    <property type="entry name" value="DNA_mis_repair"/>
    <property type="match status" value="1"/>
</dbReference>
<evidence type="ECO:0000259" key="4">
    <source>
        <dbReference type="SMART" id="SM01340"/>
    </source>
</evidence>
<dbReference type="Gene3D" id="3.30.230.10">
    <property type="match status" value="1"/>
</dbReference>
<dbReference type="InterPro" id="IPR002099">
    <property type="entry name" value="MutL/Mlh/PMS"/>
</dbReference>
<dbReference type="GO" id="GO:0032389">
    <property type="term" value="C:MutLalpha complex"/>
    <property type="evidence" value="ECO:0007669"/>
    <property type="project" value="TreeGrafter"/>
</dbReference>
<evidence type="ECO:0000313" key="6">
    <source>
        <dbReference type="Proteomes" id="UP000800039"/>
    </source>
</evidence>
<dbReference type="InterPro" id="IPR038973">
    <property type="entry name" value="MutL/Mlh/Pms-like"/>
</dbReference>
<dbReference type="FunFam" id="3.30.565.10:FF:000017">
    <property type="entry name" value="PMS1 homolog 1, mismatch repair system component"/>
    <property type="match status" value="1"/>
</dbReference>
<dbReference type="SUPFAM" id="SSF55874">
    <property type="entry name" value="ATPase domain of HSP90 chaperone/DNA topoisomerase II/histidine kinase"/>
    <property type="match status" value="1"/>
</dbReference>
<feature type="compositionally biased region" description="Polar residues" evidence="3">
    <location>
        <begin position="506"/>
        <end position="522"/>
    </location>
</feature>
<dbReference type="PROSITE" id="PS00058">
    <property type="entry name" value="DNA_MISMATCH_REPAIR_1"/>
    <property type="match status" value="1"/>
</dbReference>
<feature type="region of interest" description="Disordered" evidence="3">
    <location>
        <begin position="671"/>
        <end position="695"/>
    </location>
</feature>
<accession>A0A9P4G781</accession>
<evidence type="ECO:0000256" key="2">
    <source>
        <dbReference type="ARBA" id="ARBA00022763"/>
    </source>
</evidence>
<dbReference type="NCBIfam" id="TIGR00585">
    <property type="entry name" value="mutl"/>
    <property type="match status" value="1"/>
</dbReference>
<dbReference type="InterPro" id="IPR003594">
    <property type="entry name" value="HATPase_dom"/>
</dbReference>
<dbReference type="EMBL" id="ML976621">
    <property type="protein sequence ID" value="KAF1839995.1"/>
    <property type="molecule type" value="Genomic_DNA"/>
</dbReference>
<sequence>MLDRPDAGVMPGIVALPPTTARQIGSGQVLVDPSSIVKELIDNALDGRAKSIFVDITANTIDTIQVKDDGHGIPAEDRALVCRRYCTSKIRDFHDLKEVGGQWLGFRGEALSSMAEMSGTLSVTTRVEGEPVAVKLKYGRNGELASTERDSHPIGTTVKVTNFFEHIPVRKQTALKSSTKWLGKIRRLIQAYALARPAVRYRLHILKAKNEKGDFVYAPKADADIKDIISKVIGKDCALQCDWTAMETDGFEIRAILPKPTAHGSKIANHGAFVSIDARPMSNSRRTVKQVVAVVKDRLRKSNSSLGAVKDPFFCMNIICPPDSYDPNIEPAKDDVMFENRDLIMGAIDKLLSSYYPIIITETEDIEPPTSAQRPQEFELDERPLRDQTPVSVYEDAFTGLGEENMSKSPQDQPRWRSSMYGIDEDDLEFLQENRPLVIEEEEGLRAATVSNPWTIALMNAAINPKKLTANRQLLSPAKSQRASTPMPSSPTSAITPYRNMPSEPLTPQTSSRSNMLRSSLDNELEKSIQHLPRPSSEGHPERDRREHGPGFRDEELSNISPSKSRDPTCSTQVNFERPGIQPSETNQFSSTLQDTSPIPLSAPRRNQRKQQALDDTWFGQPMRGSEPSQPSHHQKRAKHRDVPRPVMAATERLIEDRPYSKNNTDIRSFLRRNMRPQRRASDDRSPAPRFPRIGFQLKSSQFTGELSLVNGCGDRPSPPSSQRGTPFHGSSRATSAEPQPRSKHFRDQLLFHSDRGTTRESAKKTHRLRRYTTDGLERTKSSKLPLERVPHGYRIQDVVLPLAPSLVAVVQSARKLDMSRNSLEWGYSLDQAFDAFAERNTERKIMDWVIKIDEMLHEQHERMDRVDTRCELHEGIQRGLDARKEQDGGNDTIEDIIHNWGPVPAENVLEDMSDFSMSQLVDLDADVHVATMGVVEDKSPIKVADDFDDDIDDMLMDL</sequence>
<proteinExistence type="inferred from homology"/>
<dbReference type="Gene3D" id="3.30.565.10">
    <property type="entry name" value="Histidine kinase-like ATPase, C-terminal domain"/>
    <property type="match status" value="1"/>
</dbReference>
<dbReference type="RefSeq" id="XP_040782558.1">
    <property type="nucleotide sequence ID" value="XM_040931433.1"/>
</dbReference>
<evidence type="ECO:0000256" key="3">
    <source>
        <dbReference type="SAM" id="MobiDB-lite"/>
    </source>
</evidence>
<protein>
    <recommendedName>
        <fullName evidence="4">DNA mismatch repair protein S5 domain-containing protein</fullName>
    </recommendedName>
</protein>
<dbReference type="InterPro" id="IPR036890">
    <property type="entry name" value="HATPase_C_sf"/>
</dbReference>
<dbReference type="Proteomes" id="UP000800039">
    <property type="component" value="Unassembled WGS sequence"/>
</dbReference>
<comment type="similarity">
    <text evidence="1">Belongs to the DNA mismatch repair MutL/HexB family.</text>
</comment>
<dbReference type="AlphaFoldDB" id="A0A9P4G781"/>
<dbReference type="InterPro" id="IPR014721">
    <property type="entry name" value="Ribsml_uS5_D2-typ_fold_subgr"/>
</dbReference>
<reference evidence="5" key="1">
    <citation type="submission" date="2020-01" db="EMBL/GenBank/DDBJ databases">
        <authorList>
            <consortium name="DOE Joint Genome Institute"/>
            <person name="Haridas S."/>
            <person name="Albert R."/>
            <person name="Binder M."/>
            <person name="Bloem J."/>
            <person name="Labutti K."/>
            <person name="Salamov A."/>
            <person name="Andreopoulos B."/>
            <person name="Baker S.E."/>
            <person name="Barry K."/>
            <person name="Bills G."/>
            <person name="Bluhm B.H."/>
            <person name="Cannon C."/>
            <person name="Castanera R."/>
            <person name="Culley D.E."/>
            <person name="Daum C."/>
            <person name="Ezra D."/>
            <person name="Gonzalez J.B."/>
            <person name="Henrissat B."/>
            <person name="Kuo A."/>
            <person name="Liang C."/>
            <person name="Lipzen A."/>
            <person name="Lutzoni F."/>
            <person name="Magnuson J."/>
            <person name="Mondo S."/>
            <person name="Nolan M."/>
            <person name="Ohm R."/>
            <person name="Pangilinan J."/>
            <person name="Park H.-J."/>
            <person name="Ramirez L."/>
            <person name="Alfaro M."/>
            <person name="Sun H."/>
            <person name="Tritt A."/>
            <person name="Yoshinaga Y."/>
            <person name="Zwiers L.-H."/>
            <person name="Turgeon B.G."/>
            <person name="Goodwin S.B."/>
            <person name="Spatafora J.W."/>
            <person name="Crous P.W."/>
            <person name="Grigoriev I.V."/>
        </authorList>
    </citation>
    <scope>NUCLEOTIDE SEQUENCE</scope>
    <source>
        <strain evidence="5">CBS 394.84</strain>
    </source>
</reference>
<dbReference type="OrthoDB" id="10263226at2759"/>
<dbReference type="GO" id="GO:0061982">
    <property type="term" value="P:meiosis I cell cycle process"/>
    <property type="evidence" value="ECO:0007669"/>
    <property type="project" value="UniProtKB-ARBA"/>
</dbReference>
<keyword evidence="2" id="KW-0227">DNA damage</keyword>
<dbReference type="Pfam" id="PF02518">
    <property type="entry name" value="HATPase_c"/>
    <property type="match status" value="1"/>
</dbReference>
<dbReference type="GO" id="GO:0016887">
    <property type="term" value="F:ATP hydrolysis activity"/>
    <property type="evidence" value="ECO:0007669"/>
    <property type="project" value="InterPro"/>
</dbReference>
<name>A0A9P4G781_9PLEO</name>
<organism evidence="5 6">
    <name type="scientific">Cucurbitaria berberidis CBS 394.84</name>
    <dbReference type="NCBI Taxonomy" id="1168544"/>
    <lineage>
        <taxon>Eukaryota</taxon>
        <taxon>Fungi</taxon>
        <taxon>Dikarya</taxon>
        <taxon>Ascomycota</taxon>
        <taxon>Pezizomycotina</taxon>
        <taxon>Dothideomycetes</taxon>
        <taxon>Pleosporomycetidae</taxon>
        <taxon>Pleosporales</taxon>
        <taxon>Pleosporineae</taxon>
        <taxon>Cucurbitariaceae</taxon>
        <taxon>Cucurbitaria</taxon>
    </lineage>
</organism>
<dbReference type="GeneID" id="63848685"/>
<evidence type="ECO:0000313" key="5">
    <source>
        <dbReference type="EMBL" id="KAF1839995.1"/>
    </source>
</evidence>
<dbReference type="GO" id="GO:0140664">
    <property type="term" value="F:ATP-dependent DNA damage sensor activity"/>
    <property type="evidence" value="ECO:0007669"/>
    <property type="project" value="InterPro"/>
</dbReference>
<dbReference type="GO" id="GO:0005524">
    <property type="term" value="F:ATP binding"/>
    <property type="evidence" value="ECO:0007669"/>
    <property type="project" value="InterPro"/>
</dbReference>
<dbReference type="SMART" id="SM01340">
    <property type="entry name" value="DNA_mis_repair"/>
    <property type="match status" value="1"/>
</dbReference>
<feature type="compositionally biased region" description="Basic and acidic residues" evidence="3">
    <location>
        <begin position="537"/>
        <end position="556"/>
    </location>
</feature>
<feature type="domain" description="DNA mismatch repair protein S5" evidence="4">
    <location>
        <begin position="229"/>
        <end position="357"/>
    </location>
</feature>
<dbReference type="GO" id="GO:0006298">
    <property type="term" value="P:mismatch repair"/>
    <property type="evidence" value="ECO:0007669"/>
    <property type="project" value="InterPro"/>
</dbReference>
<feature type="compositionally biased region" description="Polar residues" evidence="3">
    <location>
        <begin position="583"/>
        <end position="599"/>
    </location>
</feature>
<comment type="caution">
    <text evidence="5">The sequence shown here is derived from an EMBL/GenBank/DDBJ whole genome shotgun (WGS) entry which is preliminary data.</text>
</comment>